<dbReference type="RefSeq" id="WP_080158712.1">
    <property type="nucleotide sequence ID" value="NZ_FUZI01000008.1"/>
</dbReference>
<dbReference type="Pfam" id="PF02826">
    <property type="entry name" value="2-Hacid_dh_C"/>
    <property type="match status" value="1"/>
</dbReference>
<dbReference type="PANTHER" id="PTHR43333">
    <property type="entry name" value="2-HACID_DH_C DOMAIN-CONTAINING PROTEIN"/>
    <property type="match status" value="1"/>
</dbReference>
<evidence type="ECO:0000313" key="5">
    <source>
        <dbReference type="Proteomes" id="UP000189966"/>
    </source>
</evidence>
<name>A0A1T5I3X6_9GAMM</name>
<dbReference type="InterPro" id="IPR006140">
    <property type="entry name" value="D-isomer_DH_NAD-bd"/>
</dbReference>
<sequence length="303" mass="34433">MIKVKIVSRQQQRYVQLLTNAQLPLLKITEDPQQATVLLADPPLIAPHLAKYPHLQWLQSTYAGIDALIKPEIRQNYQLTNIRGIFGPLIAEYILGHILNHQRHFHQYKVQQQQSHWQSHPYQSMVGKTMVIIGTGTIGQHLAKVGTVLGCHIIGVNRNGIAASADFQQTYAITDLNTALTQADYVISVLPATADTDDLFDQDSFSCCKNALFFNVGRGNAVNEQALIMALEQQYIAHAFIDVFKTEPLIPNHPFWLHPKITITPHIAAESFPEQVFTIFKANYFRFQQQQKLNYLIDFKRGY</sequence>
<dbReference type="Proteomes" id="UP000189966">
    <property type="component" value="Unassembled WGS sequence"/>
</dbReference>
<dbReference type="Gene3D" id="3.40.50.720">
    <property type="entry name" value="NAD(P)-binding Rossmann-like Domain"/>
    <property type="match status" value="2"/>
</dbReference>
<dbReference type="FunFam" id="3.40.50.720:FF:000363">
    <property type="entry name" value="D-isomer specific 2-hydroxyacid dehydrogenase"/>
    <property type="match status" value="1"/>
</dbReference>
<proteinExistence type="predicted"/>
<keyword evidence="1 4" id="KW-0560">Oxidoreductase</keyword>
<organism evidence="4 5">
    <name type="scientific">Photobacterium piscicola</name>
    <dbReference type="NCBI Taxonomy" id="1378299"/>
    <lineage>
        <taxon>Bacteria</taxon>
        <taxon>Pseudomonadati</taxon>
        <taxon>Pseudomonadota</taxon>
        <taxon>Gammaproteobacteria</taxon>
        <taxon>Vibrionales</taxon>
        <taxon>Vibrionaceae</taxon>
        <taxon>Photobacterium</taxon>
    </lineage>
</organism>
<evidence type="ECO:0000259" key="3">
    <source>
        <dbReference type="Pfam" id="PF02826"/>
    </source>
</evidence>
<keyword evidence="2" id="KW-0520">NAD</keyword>
<reference evidence="4 5" key="1">
    <citation type="submission" date="2017-02" db="EMBL/GenBank/DDBJ databases">
        <authorList>
            <person name="Peterson S.W."/>
        </authorList>
    </citation>
    <scope>NUCLEOTIDE SEQUENCE [LARGE SCALE GENOMIC DNA]</scope>
    <source>
        <strain evidence="5">type strain: NCCB 100098</strain>
    </source>
</reference>
<dbReference type="EMBL" id="FUZI01000008">
    <property type="protein sequence ID" value="SKC33772.1"/>
    <property type="molecule type" value="Genomic_DNA"/>
</dbReference>
<dbReference type="InterPro" id="IPR036291">
    <property type="entry name" value="NAD(P)-bd_dom_sf"/>
</dbReference>
<dbReference type="OrthoDB" id="9787219at2"/>
<accession>A0A1T5I3X6</accession>
<dbReference type="SUPFAM" id="SSF51735">
    <property type="entry name" value="NAD(P)-binding Rossmann-fold domains"/>
    <property type="match status" value="1"/>
</dbReference>
<keyword evidence="4" id="KW-0670">Pyruvate</keyword>
<dbReference type="PANTHER" id="PTHR43333:SF1">
    <property type="entry name" value="D-ISOMER SPECIFIC 2-HYDROXYACID DEHYDROGENASE NAD-BINDING DOMAIN-CONTAINING PROTEIN"/>
    <property type="match status" value="1"/>
</dbReference>
<dbReference type="SUPFAM" id="SSF52283">
    <property type="entry name" value="Formate/glycerate dehydrogenase catalytic domain-like"/>
    <property type="match status" value="1"/>
</dbReference>
<evidence type="ECO:0000256" key="1">
    <source>
        <dbReference type="ARBA" id="ARBA00023002"/>
    </source>
</evidence>
<evidence type="ECO:0000313" key="4">
    <source>
        <dbReference type="EMBL" id="SKC33772.1"/>
    </source>
</evidence>
<feature type="domain" description="D-isomer specific 2-hydroxyacid dehydrogenase NAD-binding" evidence="3">
    <location>
        <begin position="95"/>
        <end position="268"/>
    </location>
</feature>
<evidence type="ECO:0000256" key="2">
    <source>
        <dbReference type="ARBA" id="ARBA00023027"/>
    </source>
</evidence>
<dbReference type="EC" id="1.1.1.79" evidence="4"/>
<dbReference type="CDD" id="cd05300">
    <property type="entry name" value="2-Hacid_dh_1"/>
    <property type="match status" value="1"/>
</dbReference>
<gene>
    <name evidence="4" type="primary">ghrA</name>
    <name evidence="4" type="ORF">CZ809_03378</name>
</gene>
<protein>
    <submittedName>
        <fullName evidence="4">Glyoxylate/hydroxypyruvate reductase A</fullName>
        <ecNumber evidence="4">1.1.1.79</ecNumber>
    </submittedName>
</protein>
<dbReference type="GO" id="GO:0051287">
    <property type="term" value="F:NAD binding"/>
    <property type="evidence" value="ECO:0007669"/>
    <property type="project" value="InterPro"/>
</dbReference>
<dbReference type="GO" id="GO:0030267">
    <property type="term" value="F:glyoxylate reductase (NADPH) activity"/>
    <property type="evidence" value="ECO:0007669"/>
    <property type="project" value="UniProtKB-EC"/>
</dbReference>
<dbReference type="AlphaFoldDB" id="A0A1T5I3X6"/>